<dbReference type="GO" id="GO:0008270">
    <property type="term" value="F:zinc ion binding"/>
    <property type="evidence" value="ECO:0007669"/>
    <property type="project" value="UniProtKB-KW"/>
</dbReference>
<feature type="domain" description="C2H2-type" evidence="7">
    <location>
        <begin position="447"/>
        <end position="474"/>
    </location>
</feature>
<dbReference type="GeneID" id="96902216"/>
<evidence type="ECO:0000256" key="4">
    <source>
        <dbReference type="ARBA" id="ARBA00022833"/>
    </source>
</evidence>
<dbReference type="GO" id="GO:0000978">
    <property type="term" value="F:RNA polymerase II cis-regulatory region sequence-specific DNA binding"/>
    <property type="evidence" value="ECO:0007669"/>
    <property type="project" value="TreeGrafter"/>
</dbReference>
<feature type="compositionally biased region" description="Low complexity" evidence="6">
    <location>
        <begin position="418"/>
        <end position="430"/>
    </location>
</feature>
<dbReference type="RefSeq" id="XP_003675030.1">
    <property type="nucleotide sequence ID" value="XM_003674982.1"/>
</dbReference>
<dbReference type="GO" id="GO:0000981">
    <property type="term" value="F:DNA-binding transcription factor activity, RNA polymerase II-specific"/>
    <property type="evidence" value="ECO:0007669"/>
    <property type="project" value="TreeGrafter"/>
</dbReference>
<dbReference type="KEGG" id="ncs:NCAS_0B05750"/>
<feature type="domain" description="C2H2-type" evidence="7">
    <location>
        <begin position="475"/>
        <end position="504"/>
    </location>
</feature>
<dbReference type="EMBL" id="HE576753">
    <property type="protein sequence ID" value="CCC68659.1"/>
    <property type="molecule type" value="Genomic_DNA"/>
</dbReference>
<keyword evidence="2" id="KW-0677">Repeat</keyword>
<dbReference type="SMART" id="SM00355">
    <property type="entry name" value="ZnF_C2H2"/>
    <property type="match status" value="2"/>
</dbReference>
<dbReference type="AlphaFoldDB" id="G0V9P2"/>
<dbReference type="Pfam" id="PF00096">
    <property type="entry name" value="zf-C2H2"/>
    <property type="match status" value="2"/>
</dbReference>
<dbReference type="Proteomes" id="UP000001640">
    <property type="component" value="Chromosome 2"/>
</dbReference>
<reference key="2">
    <citation type="submission" date="2011-08" db="EMBL/GenBank/DDBJ databases">
        <title>Genome sequence of Naumovozyma castellii.</title>
        <authorList>
            <person name="Gordon J.L."/>
            <person name="Armisen D."/>
            <person name="Proux-Wera E."/>
            <person name="OhEigeartaigh S.S."/>
            <person name="Byrne K.P."/>
            <person name="Wolfe K.H."/>
        </authorList>
    </citation>
    <scope>NUCLEOTIDE SEQUENCE</scope>
    <source>
        <strain>Type strain:CBS 4309</strain>
    </source>
</reference>
<reference evidence="8 9" key="1">
    <citation type="journal article" date="2011" name="Proc. Natl. Acad. Sci. U.S.A.">
        <title>Evolutionary erosion of yeast sex chromosomes by mating-type switching accidents.</title>
        <authorList>
            <person name="Gordon J.L."/>
            <person name="Armisen D."/>
            <person name="Proux-Wera E."/>
            <person name="Oheigeartaigh S.S."/>
            <person name="Byrne K.P."/>
            <person name="Wolfe K.H."/>
        </authorList>
    </citation>
    <scope>NUCLEOTIDE SEQUENCE [LARGE SCALE GENOMIC DNA]</scope>
    <source>
        <strain evidence="9">ATCC 76901 / BCRC 22586 / CBS 4309 / NBRC 1992 / NRRL Y-12630</strain>
    </source>
</reference>
<dbReference type="HOGENOM" id="CLU_539778_0_0_1"/>
<keyword evidence="3 5" id="KW-0863">Zinc-finger</keyword>
<dbReference type="eggNOG" id="KOG1721">
    <property type="taxonomic scope" value="Eukaryota"/>
</dbReference>
<dbReference type="PROSITE" id="PS00028">
    <property type="entry name" value="ZINC_FINGER_C2H2_1"/>
    <property type="match status" value="2"/>
</dbReference>
<dbReference type="Gene3D" id="3.30.160.60">
    <property type="entry name" value="Classic Zinc Finger"/>
    <property type="match status" value="2"/>
</dbReference>
<dbReference type="InterPro" id="IPR036236">
    <property type="entry name" value="Znf_C2H2_sf"/>
</dbReference>
<dbReference type="SUPFAM" id="SSF57667">
    <property type="entry name" value="beta-beta-alpha zinc fingers"/>
    <property type="match status" value="1"/>
</dbReference>
<dbReference type="PANTHER" id="PTHR19818">
    <property type="entry name" value="ZINC FINGER PROTEIN ZIC AND GLI"/>
    <property type="match status" value="1"/>
</dbReference>
<sequence length="505" mass="57201">MHSDARSRGSSRESQKIFISDIINPLNSSIMDERKHFLHATFSKQPTLTNENSGNIIKDEREGIACNLIGKSAKTSKVLDSSTAEPIPESKNMFGEYKPLKGRSPEKEHLGMSKVNNSSLLPNIQGTSEMEPQISRHSQNVFMDKVEAQNDNQFSMTPWPHQYLHSSFPFSNSDNLTPSYPSNNKVNMPVDKSSVDFNASQVNGSKRQSVPSNINIMPYQSQQQPQQLQKLQQGQNFQSQPQQMQQHFLVSEQPCGHDLPNLIGRQQLHQRQQLQLLQQQDGYSTMAFPPLPSNDSQVPLMRRGVSSYQPSTSIGTLPNGRGSNSNSNSSSLHIKDLEMISLRNGEDLYVQRTPPINGVNDTQQMMNNKPFYHNPAPISMYRAQQLNYMESSNSPLLQQYYSNMRQFSNDNPSSFNRVGSSELSSKSVGSQRRNPRMQELQTRKRKKQCKLCGKVVTRTSSLQTHMLIHTGVRPFSCTWPGCKKTFNVKSNMNRHLKLHLIKEDS</sequence>
<dbReference type="PROSITE" id="PS50157">
    <property type="entry name" value="ZINC_FINGER_C2H2_2"/>
    <property type="match status" value="2"/>
</dbReference>
<dbReference type="InterPro" id="IPR013087">
    <property type="entry name" value="Znf_C2H2_type"/>
</dbReference>
<dbReference type="InterPro" id="IPR050329">
    <property type="entry name" value="GLI_C2H2-zinc-finger"/>
</dbReference>
<name>G0V9P2_NAUCA</name>
<feature type="region of interest" description="Disordered" evidence="6">
    <location>
        <begin position="411"/>
        <end position="445"/>
    </location>
</feature>
<evidence type="ECO:0000256" key="2">
    <source>
        <dbReference type="ARBA" id="ARBA00022737"/>
    </source>
</evidence>
<proteinExistence type="predicted"/>
<dbReference type="OrthoDB" id="6077919at2759"/>
<feature type="compositionally biased region" description="Polar residues" evidence="6">
    <location>
        <begin position="306"/>
        <end position="316"/>
    </location>
</feature>
<dbReference type="GO" id="GO:0045944">
    <property type="term" value="P:positive regulation of transcription by RNA polymerase II"/>
    <property type="evidence" value="ECO:0007669"/>
    <property type="project" value="UniProtKB-ARBA"/>
</dbReference>
<dbReference type="PANTHER" id="PTHR19818:SF139">
    <property type="entry name" value="PAIR-RULE PROTEIN ODD-PAIRED"/>
    <property type="match status" value="1"/>
</dbReference>
<evidence type="ECO:0000313" key="8">
    <source>
        <dbReference type="EMBL" id="CCC68659.1"/>
    </source>
</evidence>
<dbReference type="GO" id="GO:0005634">
    <property type="term" value="C:nucleus"/>
    <property type="evidence" value="ECO:0007669"/>
    <property type="project" value="UniProtKB-ARBA"/>
</dbReference>
<gene>
    <name evidence="8" type="primary">NCAS0B05750</name>
    <name evidence="8" type="ordered locus">NCAS_0B05750</name>
</gene>
<keyword evidence="4" id="KW-0862">Zinc</keyword>
<evidence type="ECO:0000313" key="9">
    <source>
        <dbReference type="Proteomes" id="UP000001640"/>
    </source>
</evidence>
<accession>G0V9P2</accession>
<dbReference type="InParanoid" id="G0V9P2"/>
<keyword evidence="9" id="KW-1185">Reference proteome</keyword>
<evidence type="ECO:0000256" key="5">
    <source>
        <dbReference type="PROSITE-ProRule" id="PRU00042"/>
    </source>
</evidence>
<evidence type="ECO:0000256" key="6">
    <source>
        <dbReference type="SAM" id="MobiDB-lite"/>
    </source>
</evidence>
<evidence type="ECO:0000256" key="1">
    <source>
        <dbReference type="ARBA" id="ARBA00022723"/>
    </source>
</evidence>
<evidence type="ECO:0000256" key="3">
    <source>
        <dbReference type="ARBA" id="ARBA00022771"/>
    </source>
</evidence>
<feature type="region of interest" description="Disordered" evidence="6">
    <location>
        <begin position="306"/>
        <end position="331"/>
    </location>
</feature>
<evidence type="ECO:0000259" key="7">
    <source>
        <dbReference type="PROSITE" id="PS50157"/>
    </source>
</evidence>
<protein>
    <recommendedName>
        <fullName evidence="7">C2H2-type domain-containing protein</fullName>
    </recommendedName>
</protein>
<organism evidence="8 9">
    <name type="scientific">Naumovozyma castellii</name>
    <name type="common">Yeast</name>
    <name type="synonym">Saccharomyces castellii</name>
    <dbReference type="NCBI Taxonomy" id="27288"/>
    <lineage>
        <taxon>Eukaryota</taxon>
        <taxon>Fungi</taxon>
        <taxon>Dikarya</taxon>
        <taxon>Ascomycota</taxon>
        <taxon>Saccharomycotina</taxon>
        <taxon>Saccharomycetes</taxon>
        <taxon>Saccharomycetales</taxon>
        <taxon>Saccharomycetaceae</taxon>
        <taxon>Naumovozyma</taxon>
    </lineage>
</organism>
<keyword evidence="1" id="KW-0479">Metal-binding</keyword>